<evidence type="ECO:0000313" key="2">
    <source>
        <dbReference type="Proteomes" id="UP000051248"/>
    </source>
</evidence>
<proteinExistence type="predicted"/>
<evidence type="ECO:0000313" key="1">
    <source>
        <dbReference type="EMBL" id="KRK80162.1"/>
    </source>
</evidence>
<dbReference type="AlphaFoldDB" id="A0A0R1KJA2"/>
<dbReference type="Proteomes" id="UP000051248">
    <property type="component" value="Unassembled WGS sequence"/>
</dbReference>
<accession>A0A0R1KJA2</accession>
<comment type="caution">
    <text evidence="1">The sequence shown here is derived from an EMBL/GenBank/DDBJ whole genome shotgun (WGS) entry which is preliminary data.</text>
</comment>
<protein>
    <recommendedName>
        <fullName evidence="3">HTH arsR-type domain-containing protein</fullName>
    </recommendedName>
</protein>
<dbReference type="EMBL" id="AZDZ01000008">
    <property type="protein sequence ID" value="KRK80162.1"/>
    <property type="molecule type" value="Genomic_DNA"/>
</dbReference>
<keyword evidence="2" id="KW-1185">Reference proteome</keyword>
<gene>
    <name evidence="1" type="ORF">FD03_GL000043</name>
</gene>
<dbReference type="SUPFAM" id="SSF46785">
    <property type="entry name" value="Winged helix' DNA-binding domain"/>
    <property type="match status" value="1"/>
</dbReference>
<dbReference type="PATRIC" id="fig|1423775.4.peg.43"/>
<dbReference type="Gene3D" id="1.10.10.10">
    <property type="entry name" value="Winged helix-like DNA-binding domain superfamily/Winged helix DNA-binding domain"/>
    <property type="match status" value="1"/>
</dbReference>
<organism evidence="1 2">
    <name type="scientific">Companilactobacillus nodensis DSM 19682 = JCM 14932 = NBRC 107160</name>
    <dbReference type="NCBI Taxonomy" id="1423775"/>
    <lineage>
        <taxon>Bacteria</taxon>
        <taxon>Bacillati</taxon>
        <taxon>Bacillota</taxon>
        <taxon>Bacilli</taxon>
        <taxon>Lactobacillales</taxon>
        <taxon>Lactobacillaceae</taxon>
        <taxon>Companilactobacillus</taxon>
    </lineage>
</organism>
<dbReference type="InterPro" id="IPR036388">
    <property type="entry name" value="WH-like_DNA-bd_sf"/>
</dbReference>
<dbReference type="eggNOG" id="COG0640">
    <property type="taxonomic scope" value="Bacteria"/>
</dbReference>
<name>A0A0R1KJA2_9LACO</name>
<sequence length="50" mass="5783">MLEDAGIVTSYREGKWKHYSLNKEFAAGFFDNTKQLLSSDSECVCDYEKK</sequence>
<dbReference type="InterPro" id="IPR036390">
    <property type="entry name" value="WH_DNA-bd_sf"/>
</dbReference>
<reference evidence="1 2" key="1">
    <citation type="journal article" date="2015" name="Genome Announc.">
        <title>Expanding the biotechnology potential of lactobacilli through comparative genomics of 213 strains and associated genera.</title>
        <authorList>
            <person name="Sun Z."/>
            <person name="Harris H.M."/>
            <person name="McCann A."/>
            <person name="Guo C."/>
            <person name="Argimon S."/>
            <person name="Zhang W."/>
            <person name="Yang X."/>
            <person name="Jeffery I.B."/>
            <person name="Cooney J.C."/>
            <person name="Kagawa T.F."/>
            <person name="Liu W."/>
            <person name="Song Y."/>
            <person name="Salvetti E."/>
            <person name="Wrobel A."/>
            <person name="Rasinkangas P."/>
            <person name="Parkhill J."/>
            <person name="Rea M.C."/>
            <person name="O'Sullivan O."/>
            <person name="Ritari J."/>
            <person name="Douillard F.P."/>
            <person name="Paul Ross R."/>
            <person name="Yang R."/>
            <person name="Briner A.E."/>
            <person name="Felis G.E."/>
            <person name="de Vos W.M."/>
            <person name="Barrangou R."/>
            <person name="Klaenhammer T.R."/>
            <person name="Caufield P.W."/>
            <person name="Cui Y."/>
            <person name="Zhang H."/>
            <person name="O'Toole P.W."/>
        </authorList>
    </citation>
    <scope>NUCLEOTIDE SEQUENCE [LARGE SCALE GENOMIC DNA]</scope>
    <source>
        <strain evidence="1 2">DSM 19682</strain>
    </source>
</reference>
<evidence type="ECO:0008006" key="3">
    <source>
        <dbReference type="Google" id="ProtNLM"/>
    </source>
</evidence>